<organism evidence="1 2">
    <name type="scientific">Mollisia scopiformis</name>
    <name type="common">Conifer needle endophyte fungus</name>
    <name type="synonym">Phialocephala scopiformis</name>
    <dbReference type="NCBI Taxonomy" id="149040"/>
    <lineage>
        <taxon>Eukaryota</taxon>
        <taxon>Fungi</taxon>
        <taxon>Dikarya</taxon>
        <taxon>Ascomycota</taxon>
        <taxon>Pezizomycotina</taxon>
        <taxon>Leotiomycetes</taxon>
        <taxon>Helotiales</taxon>
        <taxon>Mollisiaceae</taxon>
        <taxon>Mollisia</taxon>
    </lineage>
</organism>
<name>A0A194XJK4_MOLSC</name>
<accession>A0A194XJK4</accession>
<evidence type="ECO:0000313" key="1">
    <source>
        <dbReference type="EMBL" id="KUJ20311.1"/>
    </source>
</evidence>
<dbReference type="KEGG" id="psco:LY89DRAFT_440123"/>
<proteinExistence type="predicted"/>
<dbReference type="Proteomes" id="UP000070700">
    <property type="component" value="Unassembled WGS sequence"/>
</dbReference>
<dbReference type="RefSeq" id="XP_018074666.1">
    <property type="nucleotide sequence ID" value="XM_018207532.1"/>
</dbReference>
<evidence type="ECO:0000313" key="2">
    <source>
        <dbReference type="Proteomes" id="UP000070700"/>
    </source>
</evidence>
<gene>
    <name evidence="1" type="ORF">LY89DRAFT_440123</name>
</gene>
<sequence>MYFTLGKCTLEMNRERYSSPKFVSSCKSPLKSIKWKNSSTFRRTNPGRRIAKRNSDPPQHFPTQLHHQTQIPLLINHSHNQHSPPQQLLLHLMSPRAVPSTSPTPKLKKMASGNNCSVQLLKPLANSLPSPPTSNFIPRTVRICKMCQETRNPNLLNHLMINTSRPRIEKRGKQYRLSSRGMKPSLTCCAKKKVFLSLLVSARHLGRGLIDTAGVFARTLFDVRRSLTGGLARASLLMF</sequence>
<protein>
    <submittedName>
        <fullName evidence="1">Uncharacterized protein</fullName>
    </submittedName>
</protein>
<reference evidence="1 2" key="1">
    <citation type="submission" date="2015-10" db="EMBL/GenBank/DDBJ databases">
        <title>Full genome of DAOMC 229536 Phialocephala scopiformis, a fungal endophyte of spruce producing the potent anti-insectan compound rugulosin.</title>
        <authorList>
            <consortium name="DOE Joint Genome Institute"/>
            <person name="Walker A.K."/>
            <person name="Frasz S.L."/>
            <person name="Seifert K.A."/>
            <person name="Miller J.D."/>
            <person name="Mondo S.J."/>
            <person name="Labutti K."/>
            <person name="Lipzen A."/>
            <person name="Dockter R."/>
            <person name="Kennedy M."/>
            <person name="Grigoriev I.V."/>
            <person name="Spatafora J.W."/>
        </authorList>
    </citation>
    <scope>NUCLEOTIDE SEQUENCE [LARGE SCALE GENOMIC DNA]</scope>
    <source>
        <strain evidence="1 2">CBS 120377</strain>
    </source>
</reference>
<dbReference type="GeneID" id="28817258"/>
<dbReference type="EMBL" id="KQ947409">
    <property type="protein sequence ID" value="KUJ20311.1"/>
    <property type="molecule type" value="Genomic_DNA"/>
</dbReference>
<keyword evidence="2" id="KW-1185">Reference proteome</keyword>
<dbReference type="AlphaFoldDB" id="A0A194XJK4"/>
<dbReference type="InParanoid" id="A0A194XJK4"/>